<dbReference type="InterPro" id="IPR003691">
    <property type="entry name" value="FluC"/>
</dbReference>
<dbReference type="NCBIfam" id="TIGR00494">
    <property type="entry name" value="crcB"/>
    <property type="match status" value="1"/>
</dbReference>
<evidence type="ECO:0000256" key="1">
    <source>
        <dbReference type="ARBA" id="ARBA00004651"/>
    </source>
</evidence>
<dbReference type="Proteomes" id="UP001596406">
    <property type="component" value="Unassembled WGS sequence"/>
</dbReference>
<name>A0ABD5U7W5_9EURY</name>
<evidence type="ECO:0000256" key="4">
    <source>
        <dbReference type="ARBA" id="ARBA00022989"/>
    </source>
</evidence>
<feature type="transmembrane region" description="Helical" evidence="8">
    <location>
        <begin position="92"/>
        <end position="116"/>
    </location>
</feature>
<evidence type="ECO:0000256" key="3">
    <source>
        <dbReference type="ARBA" id="ARBA00022692"/>
    </source>
</evidence>
<evidence type="ECO:0000313" key="10">
    <source>
        <dbReference type="Proteomes" id="UP001596406"/>
    </source>
</evidence>
<protein>
    <recommendedName>
        <fullName evidence="8">Fluoride-specific ion channel FluC</fullName>
    </recommendedName>
</protein>
<evidence type="ECO:0000313" key="9">
    <source>
        <dbReference type="EMBL" id="MFC6836670.1"/>
    </source>
</evidence>
<comment type="caution">
    <text evidence="9">The sequence shown here is derived from an EMBL/GenBank/DDBJ whole genome shotgun (WGS) entry which is preliminary data.</text>
</comment>
<keyword evidence="5 8" id="KW-0472">Membrane</keyword>
<dbReference type="RefSeq" id="WP_304448351.1">
    <property type="nucleotide sequence ID" value="NZ_JARRAH010000001.1"/>
</dbReference>
<evidence type="ECO:0000256" key="6">
    <source>
        <dbReference type="ARBA" id="ARBA00035120"/>
    </source>
</evidence>
<dbReference type="GO" id="GO:0005886">
    <property type="term" value="C:plasma membrane"/>
    <property type="evidence" value="ECO:0007669"/>
    <property type="project" value="UniProtKB-SubCell"/>
</dbReference>
<keyword evidence="8" id="KW-0813">Transport</keyword>
<evidence type="ECO:0000256" key="5">
    <source>
        <dbReference type="ARBA" id="ARBA00023136"/>
    </source>
</evidence>
<gene>
    <name evidence="8 9" type="primary">crcB</name>
    <name evidence="8" type="synonym">fluC</name>
    <name evidence="9" type="ORF">ACFQHK_09100</name>
</gene>
<dbReference type="GO" id="GO:0140114">
    <property type="term" value="P:cellular detoxification of fluoride"/>
    <property type="evidence" value="ECO:0007669"/>
    <property type="project" value="UniProtKB-UniRule"/>
</dbReference>
<feature type="transmembrane region" description="Helical" evidence="8">
    <location>
        <begin position="36"/>
        <end position="54"/>
    </location>
</feature>
<keyword evidence="4 8" id="KW-1133">Transmembrane helix</keyword>
<reference evidence="9 10" key="1">
    <citation type="journal article" date="2019" name="Int. J. Syst. Evol. Microbiol.">
        <title>The Global Catalogue of Microorganisms (GCM) 10K type strain sequencing project: providing services to taxonomists for standard genome sequencing and annotation.</title>
        <authorList>
            <consortium name="The Broad Institute Genomics Platform"/>
            <consortium name="The Broad Institute Genome Sequencing Center for Infectious Disease"/>
            <person name="Wu L."/>
            <person name="Ma J."/>
        </authorList>
    </citation>
    <scope>NUCLEOTIDE SEQUENCE [LARGE SCALE GENOMIC DNA]</scope>
    <source>
        <strain evidence="9 10">PSRA2</strain>
    </source>
</reference>
<proteinExistence type="inferred from homology"/>
<dbReference type="Pfam" id="PF02537">
    <property type="entry name" value="CRCB"/>
    <property type="match status" value="1"/>
</dbReference>
<keyword evidence="8" id="KW-0915">Sodium</keyword>
<organism evidence="9 10">
    <name type="scientific">Halomarina ordinaria</name>
    <dbReference type="NCBI Taxonomy" id="3033939"/>
    <lineage>
        <taxon>Archaea</taxon>
        <taxon>Methanobacteriati</taxon>
        <taxon>Methanobacteriota</taxon>
        <taxon>Stenosarchaea group</taxon>
        <taxon>Halobacteria</taxon>
        <taxon>Halobacteriales</taxon>
        <taxon>Natronomonadaceae</taxon>
        <taxon>Halomarina</taxon>
    </lineage>
</organism>
<evidence type="ECO:0000256" key="7">
    <source>
        <dbReference type="ARBA" id="ARBA00035585"/>
    </source>
</evidence>
<keyword evidence="3 8" id="KW-0812">Transmembrane</keyword>
<evidence type="ECO:0000256" key="8">
    <source>
        <dbReference type="HAMAP-Rule" id="MF_00454"/>
    </source>
</evidence>
<keyword evidence="8" id="KW-0407">Ion channel</keyword>
<sequence length="117" mass="11680">MVALDPAQLVGLGGVLGAVARYLVTEAVDVEGLPLGTVLVNVLGSFVLGALTFAGAGDDLLLALGTGACGSFTTFSSFSVQTVELWAGGDRLRAFANAFGTLLAALGAVGFAWVVFG</sequence>
<keyword evidence="8" id="KW-0406">Ion transport</keyword>
<dbReference type="EMBL" id="JBHSXM010000001">
    <property type="protein sequence ID" value="MFC6836670.1"/>
    <property type="molecule type" value="Genomic_DNA"/>
</dbReference>
<evidence type="ECO:0000256" key="2">
    <source>
        <dbReference type="ARBA" id="ARBA00022475"/>
    </source>
</evidence>
<dbReference type="HAMAP" id="MF_00454">
    <property type="entry name" value="FluC"/>
    <property type="match status" value="1"/>
</dbReference>
<feature type="binding site" evidence="8">
    <location>
        <position position="70"/>
    </location>
    <ligand>
        <name>Na(+)</name>
        <dbReference type="ChEBI" id="CHEBI:29101"/>
        <note>structural</note>
    </ligand>
</feature>
<comment type="catalytic activity">
    <reaction evidence="7">
        <text>fluoride(in) = fluoride(out)</text>
        <dbReference type="Rhea" id="RHEA:76159"/>
        <dbReference type="ChEBI" id="CHEBI:17051"/>
    </reaction>
    <physiologicalReaction direction="left-to-right" evidence="7">
        <dbReference type="Rhea" id="RHEA:76160"/>
    </physiologicalReaction>
</comment>
<comment type="similarity">
    <text evidence="6 8">Belongs to the fluoride channel Fluc/FEX (TC 1.A.43) family.</text>
</comment>
<dbReference type="GO" id="GO:0062054">
    <property type="term" value="F:fluoride channel activity"/>
    <property type="evidence" value="ECO:0007669"/>
    <property type="project" value="UniProtKB-UniRule"/>
</dbReference>
<dbReference type="PANTHER" id="PTHR28259:SF1">
    <property type="entry name" value="FLUORIDE EXPORT PROTEIN 1-RELATED"/>
    <property type="match status" value="1"/>
</dbReference>
<comment type="subcellular location">
    <subcellularLocation>
        <location evidence="1 8">Cell membrane</location>
        <topology evidence="1 8">Multi-pass membrane protein</topology>
    </subcellularLocation>
</comment>
<feature type="transmembrane region" description="Helical" evidence="8">
    <location>
        <begin position="60"/>
        <end position="80"/>
    </location>
</feature>
<comment type="function">
    <text evidence="8">Fluoride-specific ion channel. Important for reducing fluoride concentration in the cell, thus reducing its toxicity.</text>
</comment>
<dbReference type="AlphaFoldDB" id="A0ABD5U7W5"/>
<accession>A0ABD5U7W5</accession>
<keyword evidence="8" id="KW-0479">Metal-binding</keyword>
<keyword evidence="2 8" id="KW-1003">Cell membrane</keyword>
<comment type="activity regulation">
    <text evidence="8">Na(+) is not transported, but it plays an essential structural role and its presence is essential for fluoride channel function.</text>
</comment>
<keyword evidence="10" id="KW-1185">Reference proteome</keyword>
<dbReference type="GO" id="GO:0046872">
    <property type="term" value="F:metal ion binding"/>
    <property type="evidence" value="ECO:0007669"/>
    <property type="project" value="UniProtKB-KW"/>
</dbReference>
<dbReference type="PANTHER" id="PTHR28259">
    <property type="entry name" value="FLUORIDE EXPORT PROTEIN 1-RELATED"/>
    <property type="match status" value="1"/>
</dbReference>
<feature type="binding site" evidence="8">
    <location>
        <position position="73"/>
    </location>
    <ligand>
        <name>Na(+)</name>
        <dbReference type="ChEBI" id="CHEBI:29101"/>
        <note>structural</note>
    </ligand>
</feature>